<evidence type="ECO:0000256" key="3">
    <source>
        <dbReference type="ARBA" id="ARBA00023004"/>
    </source>
</evidence>
<comment type="caution">
    <text evidence="6">The sequence shown here is derived from an EMBL/GenBank/DDBJ whole genome shotgun (WGS) entry which is preliminary data.</text>
</comment>
<dbReference type="Gene3D" id="1.10.760.10">
    <property type="entry name" value="Cytochrome c-like domain"/>
    <property type="match status" value="2"/>
</dbReference>
<dbReference type="Proteomes" id="UP001247805">
    <property type="component" value="Unassembled WGS sequence"/>
</dbReference>
<dbReference type="InterPro" id="IPR009056">
    <property type="entry name" value="Cyt_c-like_dom"/>
</dbReference>
<protein>
    <recommendedName>
        <fullName evidence="5">Cytochrome c domain-containing protein</fullName>
    </recommendedName>
</protein>
<keyword evidence="2 4" id="KW-0479">Metal-binding</keyword>
<evidence type="ECO:0000313" key="7">
    <source>
        <dbReference type="Proteomes" id="UP001247805"/>
    </source>
</evidence>
<sequence>MSKSQPRQQHQDAVSAERTSLTHVAAKFKFTALRDYLLEPEANYKWTKMPNFKLNAKEALDLASYLYQASAVKALPTSQGDATIGQTLYNQNYCANCHSPAQQPKVAIQNFNVGCLSRNTHIDLHMQNRQKWQMSAFLQQEMMTFSRVATHEFAERQINQLQCSSCHVRDDKPSSWASNVSSVQDLKITHKDKGHLDQTRPPLTYTGEKLTPETIGDYLAGDLRYQTRDWLLAKMPAFPARAELLSAGMALQHGQYAQQENLAVNLQLIPEGEKLVSAMGGFSCVICHDIGAQKATAAFEVQGVNLKYSAKRLTPDYFLRWMLDPIHIDPTTKMPKYFDDQEKSAMPVFDHNASKQIEAIHQYLYSIE</sequence>
<dbReference type="InterPro" id="IPR036909">
    <property type="entry name" value="Cyt_c-like_dom_sf"/>
</dbReference>
<reference evidence="6 7" key="1">
    <citation type="submission" date="2023-10" db="EMBL/GenBank/DDBJ databases">
        <title>Glaciecola aquimarina strain GGW-M5 nov., isolated from a coastal seawater.</title>
        <authorList>
            <person name="Bayburt H."/>
            <person name="Kim J.M."/>
            <person name="Choi B.J."/>
            <person name="Jeon C.O."/>
        </authorList>
    </citation>
    <scope>NUCLEOTIDE SEQUENCE [LARGE SCALE GENOMIC DNA]</scope>
    <source>
        <strain evidence="6 7">KCTC 32108</strain>
    </source>
</reference>
<dbReference type="SUPFAM" id="SSF46626">
    <property type="entry name" value="Cytochrome c"/>
    <property type="match status" value="3"/>
</dbReference>
<keyword evidence="7" id="KW-1185">Reference proteome</keyword>
<name>A0ABU3SZC1_9ALTE</name>
<dbReference type="SUPFAM" id="SSF48695">
    <property type="entry name" value="Multiheme cytochromes"/>
    <property type="match status" value="1"/>
</dbReference>
<evidence type="ECO:0000259" key="5">
    <source>
        <dbReference type="PROSITE" id="PS51007"/>
    </source>
</evidence>
<dbReference type="InterPro" id="IPR036280">
    <property type="entry name" value="Multihaem_cyt_sf"/>
</dbReference>
<evidence type="ECO:0000313" key="6">
    <source>
        <dbReference type="EMBL" id="MDU0355357.1"/>
    </source>
</evidence>
<organism evidence="6 7">
    <name type="scientific">Paraglaciecola aquimarina</name>
    <dbReference type="NCBI Taxonomy" id="1235557"/>
    <lineage>
        <taxon>Bacteria</taxon>
        <taxon>Pseudomonadati</taxon>
        <taxon>Pseudomonadota</taxon>
        <taxon>Gammaproteobacteria</taxon>
        <taxon>Alteromonadales</taxon>
        <taxon>Alteromonadaceae</taxon>
        <taxon>Paraglaciecola</taxon>
    </lineage>
</organism>
<dbReference type="EMBL" id="JAWDIO010000002">
    <property type="protein sequence ID" value="MDU0355357.1"/>
    <property type="molecule type" value="Genomic_DNA"/>
</dbReference>
<evidence type="ECO:0000256" key="1">
    <source>
        <dbReference type="ARBA" id="ARBA00022617"/>
    </source>
</evidence>
<dbReference type="PROSITE" id="PS51007">
    <property type="entry name" value="CYTC"/>
    <property type="match status" value="1"/>
</dbReference>
<keyword evidence="1 4" id="KW-0349">Heme</keyword>
<gene>
    <name evidence="6" type="ORF">RS130_16880</name>
</gene>
<dbReference type="RefSeq" id="WP_316026899.1">
    <property type="nucleotide sequence ID" value="NZ_JAWDIO010000002.1"/>
</dbReference>
<evidence type="ECO:0000256" key="4">
    <source>
        <dbReference type="PROSITE-ProRule" id="PRU00433"/>
    </source>
</evidence>
<accession>A0ABU3SZC1</accession>
<proteinExistence type="predicted"/>
<evidence type="ECO:0000256" key="2">
    <source>
        <dbReference type="ARBA" id="ARBA00022723"/>
    </source>
</evidence>
<keyword evidence="3 4" id="KW-0408">Iron</keyword>
<feature type="domain" description="Cytochrome c" evidence="5">
    <location>
        <begin position="267"/>
        <end position="368"/>
    </location>
</feature>